<dbReference type="Proteomes" id="UP000770661">
    <property type="component" value="Unassembled WGS sequence"/>
</dbReference>
<evidence type="ECO:0008006" key="3">
    <source>
        <dbReference type="Google" id="ProtNLM"/>
    </source>
</evidence>
<gene>
    <name evidence="1" type="ORF">GWK47_034810</name>
</gene>
<protein>
    <recommendedName>
        <fullName evidence="3">DDE Tnp4 domain-containing protein</fullName>
    </recommendedName>
</protein>
<name>A0A8J4YNQ5_CHIOP</name>
<evidence type="ECO:0000313" key="1">
    <source>
        <dbReference type="EMBL" id="KAG0727361.1"/>
    </source>
</evidence>
<dbReference type="AlphaFoldDB" id="A0A8J4YNQ5"/>
<reference evidence="1" key="1">
    <citation type="submission" date="2020-07" db="EMBL/GenBank/DDBJ databases">
        <title>The High-quality genome of the commercially important snow crab, Chionoecetes opilio.</title>
        <authorList>
            <person name="Jeong J.-H."/>
            <person name="Ryu S."/>
        </authorList>
    </citation>
    <scope>NUCLEOTIDE SEQUENCE</scope>
    <source>
        <strain evidence="1">MADBK_172401_WGS</strain>
        <tissue evidence="1">Digestive gland</tissue>
    </source>
</reference>
<proteinExistence type="predicted"/>
<sequence length="130" mass="14826">MTRESSIIDCLELDVYENAFGILAAKFCVFQQPIKSKPEYVTKIICAAVFLYNYLRRNCNVPLSPECIERKDTDQGNVIPRQRQEAVGFERLQAPSSGHSNHAIAARDRLNNYFMNNGKVACQEKMTLLH</sequence>
<organism evidence="1 2">
    <name type="scientific">Chionoecetes opilio</name>
    <name type="common">Atlantic snow crab</name>
    <name type="synonym">Cancer opilio</name>
    <dbReference type="NCBI Taxonomy" id="41210"/>
    <lineage>
        <taxon>Eukaryota</taxon>
        <taxon>Metazoa</taxon>
        <taxon>Ecdysozoa</taxon>
        <taxon>Arthropoda</taxon>
        <taxon>Crustacea</taxon>
        <taxon>Multicrustacea</taxon>
        <taxon>Malacostraca</taxon>
        <taxon>Eumalacostraca</taxon>
        <taxon>Eucarida</taxon>
        <taxon>Decapoda</taxon>
        <taxon>Pleocyemata</taxon>
        <taxon>Brachyura</taxon>
        <taxon>Eubrachyura</taxon>
        <taxon>Majoidea</taxon>
        <taxon>Majidae</taxon>
        <taxon>Chionoecetes</taxon>
    </lineage>
</organism>
<dbReference type="EMBL" id="JACEEZ010003455">
    <property type="protein sequence ID" value="KAG0727361.1"/>
    <property type="molecule type" value="Genomic_DNA"/>
</dbReference>
<accession>A0A8J4YNQ5</accession>
<keyword evidence="2" id="KW-1185">Reference proteome</keyword>
<comment type="caution">
    <text evidence="1">The sequence shown here is derived from an EMBL/GenBank/DDBJ whole genome shotgun (WGS) entry which is preliminary data.</text>
</comment>
<evidence type="ECO:0000313" key="2">
    <source>
        <dbReference type="Proteomes" id="UP000770661"/>
    </source>
</evidence>